<dbReference type="Pfam" id="PF00440">
    <property type="entry name" value="TetR_N"/>
    <property type="match status" value="1"/>
</dbReference>
<dbReference type="STRING" id="1515612.SKP52_21630"/>
<feature type="DNA-binding region" description="H-T-H motif" evidence="4">
    <location>
        <begin position="43"/>
        <end position="62"/>
    </location>
</feature>
<keyword evidence="1" id="KW-0805">Transcription regulation</keyword>
<keyword evidence="3" id="KW-0804">Transcription</keyword>
<dbReference type="Proteomes" id="UP000030907">
    <property type="component" value="Chromosome"/>
</dbReference>
<sequence length="225" mass="24507">MQKRGVRGFVDVDGQSLDALAPRERILKTASDLFYRLSINSVGIDRIIAESGVAKMTFYKHFPSKADLIATYLRYKSDAWFQMLATATERAGLSPLERVLAIFDALEEPLRAPSFRGCPFVKGLAEFGPEANSPNVQATIAMYFKRLHDFVASLIAPLALSMPEKAVVQILSLVHGSIVIAQSTRDPALVEANRDAARLLLEDRLISSSEPGVCKTAGQTVSAPA</sequence>
<evidence type="ECO:0000313" key="7">
    <source>
        <dbReference type="Proteomes" id="UP000030907"/>
    </source>
</evidence>
<evidence type="ECO:0000256" key="1">
    <source>
        <dbReference type="ARBA" id="ARBA00023015"/>
    </source>
</evidence>
<keyword evidence="7" id="KW-1185">Reference proteome</keyword>
<gene>
    <name evidence="6" type="ORF">SKP52_21630</name>
</gene>
<dbReference type="OrthoDB" id="9787680at2"/>
<name>A0A0A7PT32_9SPHN</name>
<dbReference type="GO" id="GO:0003677">
    <property type="term" value="F:DNA binding"/>
    <property type="evidence" value="ECO:0007669"/>
    <property type="project" value="UniProtKB-UniRule"/>
</dbReference>
<organism evidence="6 7">
    <name type="scientific">Sphingopyxis fribergensis</name>
    <dbReference type="NCBI Taxonomy" id="1515612"/>
    <lineage>
        <taxon>Bacteria</taxon>
        <taxon>Pseudomonadati</taxon>
        <taxon>Pseudomonadota</taxon>
        <taxon>Alphaproteobacteria</taxon>
        <taxon>Sphingomonadales</taxon>
        <taxon>Sphingomonadaceae</taxon>
        <taxon>Sphingopyxis</taxon>
    </lineage>
</organism>
<dbReference type="EMBL" id="CP009122">
    <property type="protein sequence ID" value="AJA11182.1"/>
    <property type="molecule type" value="Genomic_DNA"/>
</dbReference>
<dbReference type="PROSITE" id="PS50977">
    <property type="entry name" value="HTH_TETR_2"/>
    <property type="match status" value="1"/>
</dbReference>
<accession>A0A0A7PT32</accession>
<dbReference type="SUPFAM" id="SSF48498">
    <property type="entry name" value="Tetracyclin repressor-like, C-terminal domain"/>
    <property type="match status" value="1"/>
</dbReference>
<feature type="domain" description="HTH tetR-type" evidence="5">
    <location>
        <begin position="20"/>
        <end position="80"/>
    </location>
</feature>
<dbReference type="InterPro" id="IPR009057">
    <property type="entry name" value="Homeodomain-like_sf"/>
</dbReference>
<dbReference type="PANTHER" id="PTHR47506:SF1">
    <property type="entry name" value="HTH-TYPE TRANSCRIPTIONAL REGULATOR YJDC"/>
    <property type="match status" value="1"/>
</dbReference>
<dbReference type="KEGG" id="sphk:SKP52_21630"/>
<evidence type="ECO:0000259" key="5">
    <source>
        <dbReference type="PROSITE" id="PS50977"/>
    </source>
</evidence>
<evidence type="ECO:0000313" key="6">
    <source>
        <dbReference type="EMBL" id="AJA11182.1"/>
    </source>
</evidence>
<evidence type="ECO:0000256" key="2">
    <source>
        <dbReference type="ARBA" id="ARBA00023125"/>
    </source>
</evidence>
<dbReference type="RefSeq" id="WP_039578562.1">
    <property type="nucleotide sequence ID" value="NZ_CP009122.1"/>
</dbReference>
<dbReference type="InterPro" id="IPR001647">
    <property type="entry name" value="HTH_TetR"/>
</dbReference>
<dbReference type="HOGENOM" id="CLU_069356_23_2_5"/>
<dbReference type="InterPro" id="IPR036271">
    <property type="entry name" value="Tet_transcr_reg_TetR-rel_C_sf"/>
</dbReference>
<dbReference type="Gene3D" id="1.10.357.10">
    <property type="entry name" value="Tetracycline Repressor, domain 2"/>
    <property type="match status" value="1"/>
</dbReference>
<proteinExistence type="predicted"/>
<dbReference type="SUPFAM" id="SSF46689">
    <property type="entry name" value="Homeodomain-like"/>
    <property type="match status" value="1"/>
</dbReference>
<dbReference type="PANTHER" id="PTHR47506">
    <property type="entry name" value="TRANSCRIPTIONAL REGULATORY PROTEIN"/>
    <property type="match status" value="1"/>
</dbReference>
<evidence type="ECO:0000256" key="4">
    <source>
        <dbReference type="PROSITE-ProRule" id="PRU00335"/>
    </source>
</evidence>
<protein>
    <submittedName>
        <fullName evidence="6">Transcriptional regulator</fullName>
    </submittedName>
</protein>
<dbReference type="AlphaFoldDB" id="A0A0A7PT32"/>
<keyword evidence="2 4" id="KW-0238">DNA-binding</keyword>
<reference evidence="6 7" key="1">
    <citation type="journal article" date="2015" name="Int. J. Syst. Evol. Microbiol.">
        <title>Description of Sphingopyxis fribergensis sp. nov. - a soil bacterium with the ability to degrade styrene and phenylacetic acid.</title>
        <authorList>
            <person name="Oelschlagel M."/>
            <person name="Ruckert C."/>
            <person name="Kalinowski J."/>
            <person name="Schmidt G."/>
            <person name="Schlomann M."/>
            <person name="Tischler D."/>
        </authorList>
    </citation>
    <scope>NUCLEOTIDE SEQUENCE [LARGE SCALE GENOMIC DNA]</scope>
    <source>
        <strain evidence="6 7">Kp5.2</strain>
    </source>
</reference>
<dbReference type="PRINTS" id="PR00455">
    <property type="entry name" value="HTHTETR"/>
</dbReference>
<evidence type="ECO:0000256" key="3">
    <source>
        <dbReference type="ARBA" id="ARBA00023163"/>
    </source>
</evidence>